<dbReference type="PIRSF" id="PIRSF001456">
    <property type="entry name" value="Chorismate_synth"/>
    <property type="match status" value="1"/>
</dbReference>
<feature type="binding site" evidence="11">
    <location>
        <begin position="304"/>
        <end position="308"/>
    </location>
    <ligand>
        <name>FMN</name>
        <dbReference type="ChEBI" id="CHEBI:58210"/>
    </ligand>
</feature>
<evidence type="ECO:0000256" key="3">
    <source>
        <dbReference type="ARBA" id="ARBA00013036"/>
    </source>
</evidence>
<feature type="binding site" evidence="11">
    <location>
        <position position="331"/>
    </location>
    <ligand>
        <name>FMN</name>
        <dbReference type="ChEBI" id="CHEBI:58210"/>
    </ligand>
</feature>
<dbReference type="NCBIfam" id="NF003793">
    <property type="entry name" value="PRK05382.1"/>
    <property type="match status" value="1"/>
</dbReference>
<dbReference type="GO" id="GO:0009073">
    <property type="term" value="P:aromatic amino acid family biosynthetic process"/>
    <property type="evidence" value="ECO:0007669"/>
    <property type="project" value="UniProtKB-KW"/>
</dbReference>
<dbReference type="PROSITE" id="PS00787">
    <property type="entry name" value="CHORISMATE_SYNTHASE_1"/>
    <property type="match status" value="1"/>
</dbReference>
<keyword evidence="10 11" id="KW-0456">Lyase</keyword>
<evidence type="ECO:0000256" key="4">
    <source>
        <dbReference type="ARBA" id="ARBA00022605"/>
    </source>
</evidence>
<dbReference type="InterPro" id="IPR035904">
    <property type="entry name" value="Chorismate_synth_AroC_sf"/>
</dbReference>
<keyword evidence="5 11" id="KW-0285">Flavoprotein</keyword>
<dbReference type="AlphaFoldDB" id="A0A7X3BUF5"/>
<evidence type="ECO:0000256" key="7">
    <source>
        <dbReference type="ARBA" id="ARBA00022827"/>
    </source>
</evidence>
<evidence type="ECO:0000256" key="11">
    <source>
        <dbReference type="HAMAP-Rule" id="MF_00300"/>
    </source>
</evidence>
<evidence type="ECO:0000256" key="5">
    <source>
        <dbReference type="ARBA" id="ARBA00022630"/>
    </source>
</evidence>
<name>A0A7X3BUF5_9FIRM</name>
<evidence type="ECO:0000256" key="6">
    <source>
        <dbReference type="ARBA" id="ARBA00022643"/>
    </source>
</evidence>
<keyword evidence="7 11" id="KW-0274">FAD</keyword>
<dbReference type="GO" id="GO:0010181">
    <property type="term" value="F:FMN binding"/>
    <property type="evidence" value="ECO:0007669"/>
    <property type="project" value="TreeGrafter"/>
</dbReference>
<dbReference type="EMBL" id="WNBW01000001">
    <property type="protein sequence ID" value="MTU02849.1"/>
    <property type="molecule type" value="Genomic_DNA"/>
</dbReference>
<dbReference type="PANTHER" id="PTHR21085:SF0">
    <property type="entry name" value="CHORISMATE SYNTHASE"/>
    <property type="match status" value="1"/>
</dbReference>
<dbReference type="GO" id="GO:0009423">
    <property type="term" value="P:chorismate biosynthetic process"/>
    <property type="evidence" value="ECO:0007669"/>
    <property type="project" value="UniProtKB-UniRule"/>
</dbReference>
<dbReference type="PANTHER" id="PTHR21085">
    <property type="entry name" value="CHORISMATE SYNTHASE"/>
    <property type="match status" value="1"/>
</dbReference>
<dbReference type="HAMAP" id="MF_00300">
    <property type="entry name" value="Chorismate_synth"/>
    <property type="match status" value="1"/>
</dbReference>
<comment type="function">
    <text evidence="11">Catalyzes the anti-1,4-elimination of the C-3 phosphate and the C-6 proR hydrogen from 5-enolpyruvylshikimate-3-phosphate (EPSP) to yield chorismate, which is the branch point compound that serves as the starting substrate for the three terminal pathways of aromatic amino acid biosynthesis. This reaction introduces a second double bond into the aromatic ring system.</text>
</comment>
<evidence type="ECO:0000313" key="16">
    <source>
        <dbReference type="Proteomes" id="UP000484547"/>
    </source>
</evidence>
<sequence length="365" mass="39593">MSGVYGRKIKMTIFGESHGASIGLVIDGLPPGLGIDIDFIKREMERRAPGRNLLSTQRQEKDAFLIQSGVFEGRTTGTPLCALIPNSDSHSKDYSILKDNMRPGHADYSGKIKYKGFNDYRGGGHFSGRLTAPLVFMGAVAKQALARYGIVIGAHINNVGEIFDRKFDPLGEETELLMSLRQKEFAVLDDVRGAEMQALILEARERQDSIGGSIECMALNLPAGLGEPFFDSLESRLAHVLFSIPAVKGLEFGMGFGFCRSTGSQANDPLYYDGDSVRTETNNNGGILGGITNGMPVVFKVGFKPTPSISLPQKTINVSEHTNTVLEIKGRHDPCIVQRAVPVVEGVTAWTVLDMLLTADIDGEV</sequence>
<evidence type="ECO:0000256" key="12">
    <source>
        <dbReference type="RuleBase" id="RU000605"/>
    </source>
</evidence>
<comment type="caution">
    <text evidence="13">The sequence shown here is derived from an EMBL/GenBank/DDBJ whole genome shotgun (WGS) entry which is preliminary data.</text>
</comment>
<dbReference type="Proteomes" id="UP000484547">
    <property type="component" value="Unassembled WGS sequence"/>
</dbReference>
<keyword evidence="6 11" id="KW-0288">FMN</keyword>
<dbReference type="GO" id="GO:0008652">
    <property type="term" value="P:amino acid biosynthetic process"/>
    <property type="evidence" value="ECO:0007669"/>
    <property type="project" value="UniProtKB-KW"/>
</dbReference>
<dbReference type="InterPro" id="IPR000453">
    <property type="entry name" value="Chorismate_synth"/>
</dbReference>
<comment type="catalytic activity">
    <reaction evidence="11 12">
        <text>5-O-(1-carboxyvinyl)-3-phosphoshikimate = chorismate + phosphate</text>
        <dbReference type="Rhea" id="RHEA:21020"/>
        <dbReference type="ChEBI" id="CHEBI:29748"/>
        <dbReference type="ChEBI" id="CHEBI:43474"/>
        <dbReference type="ChEBI" id="CHEBI:57701"/>
        <dbReference type="EC" id="4.2.3.5"/>
    </reaction>
</comment>
<feature type="binding site" evidence="11">
    <location>
        <position position="47"/>
    </location>
    <ligand>
        <name>NADP(+)</name>
        <dbReference type="ChEBI" id="CHEBI:58349"/>
    </ligand>
</feature>
<keyword evidence="4 11" id="KW-0028">Amino-acid biosynthesis</keyword>
<feature type="binding site" evidence="11">
    <location>
        <begin position="125"/>
        <end position="127"/>
    </location>
    <ligand>
        <name>FMN</name>
        <dbReference type="ChEBI" id="CHEBI:58210"/>
    </ligand>
</feature>
<evidence type="ECO:0000313" key="14">
    <source>
        <dbReference type="EMBL" id="MTU02849.1"/>
    </source>
</evidence>
<dbReference type="NCBIfam" id="TIGR00033">
    <property type="entry name" value="aroC"/>
    <property type="match status" value="1"/>
</dbReference>
<gene>
    <name evidence="11 13" type="primary">aroC</name>
    <name evidence="13" type="ORF">GMD11_00345</name>
    <name evidence="14" type="ORF">GMD18_00340</name>
</gene>
<dbReference type="OrthoDB" id="9771806at2"/>
<dbReference type="Gene3D" id="3.60.150.10">
    <property type="entry name" value="Chorismate synthase AroC"/>
    <property type="match status" value="1"/>
</dbReference>
<proteinExistence type="inferred from homology"/>
<evidence type="ECO:0000256" key="2">
    <source>
        <dbReference type="ARBA" id="ARBA00008014"/>
    </source>
</evidence>
<dbReference type="PROSITE" id="PS00788">
    <property type="entry name" value="CHORISMATE_SYNTHASE_2"/>
    <property type="match status" value="1"/>
</dbReference>
<dbReference type="RefSeq" id="WP_113077305.1">
    <property type="nucleotide sequence ID" value="NZ_CATXSL010000010.1"/>
</dbReference>
<comment type="subunit">
    <text evidence="11">Homotetramer.</text>
</comment>
<evidence type="ECO:0000313" key="15">
    <source>
        <dbReference type="Proteomes" id="UP000443070"/>
    </source>
</evidence>
<comment type="cofactor">
    <cofactor evidence="11 12">
        <name>FMNH2</name>
        <dbReference type="ChEBI" id="CHEBI:57618"/>
    </cofactor>
    <text evidence="11 12">Reduced FMN (FMNH(2)).</text>
</comment>
<dbReference type="Proteomes" id="UP000443070">
    <property type="component" value="Unassembled WGS sequence"/>
</dbReference>
<keyword evidence="8 11" id="KW-0521">NADP</keyword>
<evidence type="ECO:0000256" key="8">
    <source>
        <dbReference type="ARBA" id="ARBA00022857"/>
    </source>
</evidence>
<keyword evidence="15" id="KW-1185">Reference proteome</keyword>
<comment type="caution">
    <text evidence="11">Lacks conserved residue(s) required for the propagation of feature annotation.</text>
</comment>
<reference evidence="15 16" key="1">
    <citation type="journal article" date="2019" name="Nat. Med.">
        <title>A library of human gut bacterial isolates paired with longitudinal multiomics data enables mechanistic microbiome research.</title>
        <authorList>
            <person name="Poyet M."/>
            <person name="Groussin M."/>
            <person name="Gibbons S.M."/>
            <person name="Avila-Pacheco J."/>
            <person name="Jiang X."/>
            <person name="Kearney S.M."/>
            <person name="Perrotta A.R."/>
            <person name="Berdy B."/>
            <person name="Zhao S."/>
            <person name="Lieberman T.D."/>
            <person name="Swanson P.K."/>
            <person name="Smith M."/>
            <person name="Roesemann S."/>
            <person name="Alexander J.E."/>
            <person name="Rich S.A."/>
            <person name="Livny J."/>
            <person name="Vlamakis H."/>
            <person name="Clish C."/>
            <person name="Bullock K."/>
            <person name="Deik A."/>
            <person name="Scott J."/>
            <person name="Pierce K.A."/>
            <person name="Xavier R.J."/>
            <person name="Alm E.J."/>
        </authorList>
    </citation>
    <scope>NUCLEOTIDE SEQUENCE [LARGE SCALE GENOMIC DNA]</scope>
    <source>
        <strain evidence="13 16">BIOML-A13</strain>
        <strain evidence="14 15">BIOML-A3</strain>
    </source>
</reference>
<dbReference type="Pfam" id="PF01264">
    <property type="entry name" value="Chorismate_synt"/>
    <property type="match status" value="1"/>
</dbReference>
<comment type="pathway">
    <text evidence="1 11 12">Metabolic intermediate biosynthesis; chorismate biosynthesis; chorismate from D-erythrose 4-phosphate and phosphoenolpyruvate: step 7/7.</text>
</comment>
<feature type="binding site" evidence="11">
    <location>
        <position position="289"/>
    </location>
    <ligand>
        <name>FMN</name>
        <dbReference type="ChEBI" id="CHEBI:58210"/>
    </ligand>
</feature>
<evidence type="ECO:0000256" key="1">
    <source>
        <dbReference type="ARBA" id="ARBA00005044"/>
    </source>
</evidence>
<dbReference type="GO" id="GO:0004107">
    <property type="term" value="F:chorismate synthase activity"/>
    <property type="evidence" value="ECO:0007669"/>
    <property type="project" value="UniProtKB-UniRule"/>
</dbReference>
<dbReference type="PROSITE" id="PS00789">
    <property type="entry name" value="CHORISMATE_SYNTHASE_3"/>
    <property type="match status" value="1"/>
</dbReference>
<accession>A0A7X3BUF5</accession>
<evidence type="ECO:0000256" key="9">
    <source>
        <dbReference type="ARBA" id="ARBA00023141"/>
    </source>
</evidence>
<protein>
    <recommendedName>
        <fullName evidence="3 11">Chorismate synthase</fullName>
        <shortName evidence="11">CS</shortName>
        <ecNumber evidence="3 11">4.2.3.5</ecNumber>
    </recommendedName>
    <alternativeName>
        <fullName evidence="11">5-enolpyruvylshikimate-3-phosphate phospholyase</fullName>
    </alternativeName>
</protein>
<dbReference type="GO" id="GO:0005829">
    <property type="term" value="C:cytosol"/>
    <property type="evidence" value="ECO:0007669"/>
    <property type="project" value="TreeGrafter"/>
</dbReference>
<dbReference type="UniPathway" id="UPA00053">
    <property type="reaction ID" value="UER00090"/>
</dbReference>
<keyword evidence="9 11" id="KW-0057">Aromatic amino acid biosynthesis</keyword>
<dbReference type="SUPFAM" id="SSF103263">
    <property type="entry name" value="Chorismate synthase, AroC"/>
    <property type="match status" value="1"/>
</dbReference>
<dbReference type="EMBL" id="WNBM01000001">
    <property type="protein sequence ID" value="MTT74718.1"/>
    <property type="molecule type" value="Genomic_DNA"/>
</dbReference>
<dbReference type="EC" id="4.2.3.5" evidence="3 11"/>
<evidence type="ECO:0000313" key="13">
    <source>
        <dbReference type="EMBL" id="MTT74718.1"/>
    </source>
</evidence>
<dbReference type="InterPro" id="IPR020541">
    <property type="entry name" value="Chorismate_synthase_CS"/>
</dbReference>
<dbReference type="CDD" id="cd07304">
    <property type="entry name" value="Chorismate_synthase"/>
    <property type="match status" value="1"/>
</dbReference>
<evidence type="ECO:0000256" key="10">
    <source>
        <dbReference type="ARBA" id="ARBA00023239"/>
    </source>
</evidence>
<organism evidence="13 16">
    <name type="scientific">Phascolarctobacterium faecium</name>
    <dbReference type="NCBI Taxonomy" id="33025"/>
    <lineage>
        <taxon>Bacteria</taxon>
        <taxon>Bacillati</taxon>
        <taxon>Bacillota</taxon>
        <taxon>Negativicutes</taxon>
        <taxon>Acidaminococcales</taxon>
        <taxon>Acidaminococcaceae</taxon>
        <taxon>Phascolarctobacterium</taxon>
    </lineage>
</organism>
<comment type="similarity">
    <text evidence="2 11 12">Belongs to the chorismate synthase family.</text>
</comment>